<proteinExistence type="predicted"/>
<dbReference type="RefSeq" id="XP_027335344.1">
    <property type="nucleotide sequence ID" value="XM_027479543.1"/>
</dbReference>
<gene>
    <name evidence="4" type="primary">LOC113849554</name>
</gene>
<keyword evidence="1" id="KW-0863">Zinc-finger</keyword>
<dbReference type="KEGG" id="aprc:113849554"/>
<evidence type="ECO:0000259" key="2">
    <source>
        <dbReference type="PROSITE" id="PS50158"/>
    </source>
</evidence>
<dbReference type="OrthoDB" id="1001863at2759"/>
<organism evidence="3 4">
    <name type="scientific">Abrus precatorius</name>
    <name type="common">Indian licorice</name>
    <name type="synonym">Glycine abrus</name>
    <dbReference type="NCBI Taxonomy" id="3816"/>
    <lineage>
        <taxon>Eukaryota</taxon>
        <taxon>Viridiplantae</taxon>
        <taxon>Streptophyta</taxon>
        <taxon>Embryophyta</taxon>
        <taxon>Tracheophyta</taxon>
        <taxon>Spermatophyta</taxon>
        <taxon>Magnoliopsida</taxon>
        <taxon>eudicotyledons</taxon>
        <taxon>Gunneridae</taxon>
        <taxon>Pentapetalae</taxon>
        <taxon>rosids</taxon>
        <taxon>fabids</taxon>
        <taxon>Fabales</taxon>
        <taxon>Fabaceae</taxon>
        <taxon>Papilionoideae</taxon>
        <taxon>50 kb inversion clade</taxon>
        <taxon>NPAAA clade</taxon>
        <taxon>indigoferoid/millettioid clade</taxon>
        <taxon>Abreae</taxon>
        <taxon>Abrus</taxon>
    </lineage>
</organism>
<sequence>MDDAIVAVNKMEKEGLIHNHVSYMASLMHSIGAKSQGGFISDDEDLPENKWYKQDEDMRGEEEFDPCLEIEVSQEEFKEWYKPWRGSLIVKDFGKRIHPRILENKLKRDWVRAGSIKIIDLLRDYYIVSFTDENDYKHALYEGPWKVADHYLIVQRWRLFFLETEQKVRKIAVWVRIPSLNMELYNTNFLRRAGLKIETMLKVDQMTSIHSRGRFARIYVELDIWKKLVPQVKLWGVAVNLEYEGLHQVCFNCGRYGHKQEWCSEKNPDPLVDPTVVQPKEGAMEMSSVRNNLGNTTQIKEKDVMINNNELITLSGAIENGKNLSKEKENSFDPWMLVKRAVRKKGKNHYARKRSELRRRK</sequence>
<feature type="domain" description="CCHC-type" evidence="2">
    <location>
        <begin position="250"/>
        <end position="265"/>
    </location>
</feature>
<dbReference type="PANTHER" id="PTHR31286">
    <property type="entry name" value="GLYCINE-RICH CELL WALL STRUCTURAL PROTEIN 1.8-LIKE"/>
    <property type="match status" value="1"/>
</dbReference>
<keyword evidence="1" id="KW-0862">Zinc</keyword>
<dbReference type="AlphaFoldDB" id="A0A8B8JVI3"/>
<dbReference type="InterPro" id="IPR025558">
    <property type="entry name" value="DUF4283"/>
</dbReference>
<dbReference type="Pfam" id="PF14111">
    <property type="entry name" value="DUF4283"/>
    <property type="match status" value="1"/>
</dbReference>
<protein>
    <submittedName>
        <fullName evidence="4">Uncharacterized protein LOC113849554</fullName>
    </submittedName>
</protein>
<dbReference type="GeneID" id="113849554"/>
<dbReference type="PROSITE" id="PS50158">
    <property type="entry name" value="ZF_CCHC"/>
    <property type="match status" value="1"/>
</dbReference>
<dbReference type="InterPro" id="IPR040256">
    <property type="entry name" value="At4g02000-like"/>
</dbReference>
<reference evidence="4" key="2">
    <citation type="submission" date="2025-08" db="UniProtKB">
        <authorList>
            <consortium name="RefSeq"/>
        </authorList>
    </citation>
    <scope>IDENTIFICATION</scope>
    <source>
        <tissue evidence="4">Young leaves</tissue>
    </source>
</reference>
<evidence type="ECO:0000313" key="4">
    <source>
        <dbReference type="RefSeq" id="XP_027335344.1"/>
    </source>
</evidence>
<name>A0A8B8JVI3_ABRPR</name>
<keyword evidence="1" id="KW-0479">Metal-binding</keyword>
<dbReference type="Proteomes" id="UP000694853">
    <property type="component" value="Unplaced"/>
</dbReference>
<evidence type="ECO:0000256" key="1">
    <source>
        <dbReference type="PROSITE-ProRule" id="PRU00047"/>
    </source>
</evidence>
<dbReference type="GO" id="GO:0003676">
    <property type="term" value="F:nucleic acid binding"/>
    <property type="evidence" value="ECO:0007669"/>
    <property type="project" value="InterPro"/>
</dbReference>
<dbReference type="PANTHER" id="PTHR31286:SF99">
    <property type="entry name" value="DUF4283 DOMAIN-CONTAINING PROTEIN"/>
    <property type="match status" value="1"/>
</dbReference>
<accession>A0A8B8JVI3</accession>
<dbReference type="GO" id="GO:0008270">
    <property type="term" value="F:zinc ion binding"/>
    <property type="evidence" value="ECO:0007669"/>
    <property type="project" value="UniProtKB-KW"/>
</dbReference>
<keyword evidence="3" id="KW-1185">Reference proteome</keyword>
<dbReference type="InterPro" id="IPR001878">
    <property type="entry name" value="Znf_CCHC"/>
</dbReference>
<reference evidence="3" key="1">
    <citation type="journal article" date="2019" name="Toxins">
        <title>Detection of Abrin-Like and Prepropulchellin-Like Toxin Genes and Transcripts Using Whole Genome Sequencing and Full-Length Transcript Sequencing of Abrus precatorius.</title>
        <authorList>
            <person name="Hovde B.T."/>
            <person name="Daligault H.E."/>
            <person name="Hanschen E.R."/>
            <person name="Kunde Y.A."/>
            <person name="Johnson M.B."/>
            <person name="Starkenburg S.R."/>
            <person name="Johnson S.L."/>
        </authorList>
    </citation>
    <scope>NUCLEOTIDE SEQUENCE [LARGE SCALE GENOMIC DNA]</scope>
</reference>
<evidence type="ECO:0000313" key="3">
    <source>
        <dbReference type="Proteomes" id="UP000694853"/>
    </source>
</evidence>